<feature type="transmembrane region" description="Helical" evidence="1">
    <location>
        <begin position="161"/>
        <end position="183"/>
    </location>
</feature>
<feature type="transmembrane region" description="Helical" evidence="1">
    <location>
        <begin position="40"/>
        <end position="61"/>
    </location>
</feature>
<dbReference type="AlphaFoldDB" id="A0A9W8LEG3"/>
<evidence type="ECO:0000313" key="3">
    <source>
        <dbReference type="Proteomes" id="UP001140217"/>
    </source>
</evidence>
<proteinExistence type="predicted"/>
<feature type="transmembrane region" description="Helical" evidence="1">
    <location>
        <begin position="6"/>
        <end position="28"/>
    </location>
</feature>
<keyword evidence="1" id="KW-0472">Membrane</keyword>
<dbReference type="EMBL" id="JANBUL010000363">
    <property type="protein sequence ID" value="KAJ2776423.1"/>
    <property type="molecule type" value="Genomic_DNA"/>
</dbReference>
<sequence>MALLGLPGAFVAGVGLGAAGLSALFHAVRRSGALKTERELSWLLTLATCVAASAGSMWYAVPAVYYSRGVADLTLTDTPSLALMGVFTAYLLCDLALGSVYYRSAIGLVTGYLHHALYTGITVFAARHGVSAIFCLLLYNEIPTIILAAGSMRRRWRSDVLFAAAFCATRIVLHAVLMAQFYMHSGHRCLWRLMLLVYPMHIHWFCSALRSTIRRRAPARLPLDHKPIPLETSVLI</sequence>
<keyword evidence="1" id="KW-1133">Transmembrane helix</keyword>
<organism evidence="2 3">
    <name type="scientific">Coemansia javaensis</name>
    <dbReference type="NCBI Taxonomy" id="2761396"/>
    <lineage>
        <taxon>Eukaryota</taxon>
        <taxon>Fungi</taxon>
        <taxon>Fungi incertae sedis</taxon>
        <taxon>Zoopagomycota</taxon>
        <taxon>Kickxellomycotina</taxon>
        <taxon>Kickxellomycetes</taxon>
        <taxon>Kickxellales</taxon>
        <taxon>Kickxellaceae</taxon>
        <taxon>Coemansia</taxon>
    </lineage>
</organism>
<dbReference type="Proteomes" id="UP001140217">
    <property type="component" value="Unassembled WGS sequence"/>
</dbReference>
<feature type="transmembrane region" description="Helical" evidence="1">
    <location>
        <begin position="105"/>
        <end position="125"/>
    </location>
</feature>
<evidence type="ECO:0008006" key="4">
    <source>
        <dbReference type="Google" id="ProtNLM"/>
    </source>
</evidence>
<gene>
    <name evidence="2" type="ORF">H4R18_005681</name>
</gene>
<keyword evidence="3" id="KW-1185">Reference proteome</keyword>
<accession>A0A9W8LEG3</accession>
<comment type="caution">
    <text evidence="2">The sequence shown here is derived from an EMBL/GenBank/DDBJ whole genome shotgun (WGS) entry which is preliminary data.</text>
</comment>
<reference evidence="2" key="1">
    <citation type="submission" date="2022-07" db="EMBL/GenBank/DDBJ databases">
        <title>Phylogenomic reconstructions and comparative analyses of Kickxellomycotina fungi.</title>
        <authorList>
            <person name="Reynolds N.K."/>
            <person name="Stajich J.E."/>
            <person name="Barry K."/>
            <person name="Grigoriev I.V."/>
            <person name="Crous P."/>
            <person name="Smith M.E."/>
        </authorList>
    </citation>
    <scope>NUCLEOTIDE SEQUENCE</scope>
    <source>
        <strain evidence="2">NBRC 105414</strain>
    </source>
</reference>
<protein>
    <recommendedName>
        <fullName evidence="4">TLC domain-containing protein</fullName>
    </recommendedName>
</protein>
<keyword evidence="1" id="KW-0812">Transmembrane</keyword>
<evidence type="ECO:0000256" key="1">
    <source>
        <dbReference type="SAM" id="Phobius"/>
    </source>
</evidence>
<feature type="transmembrane region" description="Helical" evidence="1">
    <location>
        <begin position="81"/>
        <end position="98"/>
    </location>
</feature>
<evidence type="ECO:0000313" key="2">
    <source>
        <dbReference type="EMBL" id="KAJ2776423.1"/>
    </source>
</evidence>
<feature type="transmembrane region" description="Helical" evidence="1">
    <location>
        <begin position="189"/>
        <end position="206"/>
    </location>
</feature>
<name>A0A9W8LEG3_9FUNG</name>
<dbReference type="OrthoDB" id="341353at2759"/>
<feature type="transmembrane region" description="Helical" evidence="1">
    <location>
        <begin position="131"/>
        <end position="149"/>
    </location>
</feature>